<reference evidence="2 3" key="1">
    <citation type="submission" date="2014-06" db="EMBL/GenBank/DDBJ databases">
        <authorList>
            <person name="Swart Estienne"/>
        </authorList>
    </citation>
    <scope>NUCLEOTIDE SEQUENCE [LARGE SCALE GENOMIC DNA]</scope>
    <source>
        <strain evidence="2 3">130c</strain>
    </source>
</reference>
<evidence type="ECO:0000313" key="3">
    <source>
        <dbReference type="Proteomes" id="UP000039865"/>
    </source>
</evidence>
<dbReference type="AlphaFoldDB" id="A0A077ZX67"/>
<feature type="region of interest" description="Disordered" evidence="1">
    <location>
        <begin position="1"/>
        <end position="28"/>
    </location>
</feature>
<feature type="region of interest" description="Disordered" evidence="1">
    <location>
        <begin position="744"/>
        <end position="763"/>
    </location>
</feature>
<accession>A0A077ZX67</accession>
<keyword evidence="3" id="KW-1185">Reference proteome</keyword>
<feature type="compositionally biased region" description="Basic and acidic residues" evidence="1">
    <location>
        <begin position="435"/>
        <end position="448"/>
    </location>
</feature>
<evidence type="ECO:0000313" key="2">
    <source>
        <dbReference type="EMBL" id="CDW74166.1"/>
    </source>
</evidence>
<feature type="compositionally biased region" description="Basic and acidic residues" evidence="1">
    <location>
        <begin position="1"/>
        <end position="27"/>
    </location>
</feature>
<gene>
    <name evidence="2" type="primary">Contig3496.g3735</name>
    <name evidence="2" type="ORF">STYLEM_3160</name>
</gene>
<protein>
    <submittedName>
        <fullName evidence="2">Uncharacterized protein</fullName>
    </submittedName>
</protein>
<dbReference type="Proteomes" id="UP000039865">
    <property type="component" value="Unassembled WGS sequence"/>
</dbReference>
<sequence>MDDHRRDDHKDRFDHLHHAPSKEDLPEKQQIQLNLYSKQLDFFAFENHMRQIMHTVLEPISSKLSDNRLSVDLLRKDFEISERIVSNLEEIVLNKQKKNNLTVFDKLYNKLADIASESHERDEELKKKLDILTIRVSQNEENIFTLLAQNQRIESHIHIALKDVSTVQTETQQFKEKVETILKEETDQVNQRWAQIRLRVKQINDLVNDVQKQQNFAQDDISRQSNMLISHQTYIEAMNRRITLNEQIKLDEKTFQQNEKMIDQRLKELNNKCIDVMNNLKSTDNYLEKYLPFNVFCQLFEVLRLTLDQNHIKRVKDYEEFRLKELYDIILTDQGDTKTTFNKKYVIQPVGYNFDELKSNETKLQSKSKRFIMGRPSLSSSIKLDDEGNPIPDPIRQPGKNSFYGMGARFQQKKKNPRKKNDSLPELTRASQSMKEQRPEPMTAKDLKNSPLKTLVEDPKGEDFSQITFSDEEEEVDVEVDERMNDAIEDLLANMHEDNSSLGIKNLDYLKKKLFDPEIELIMKKVDTKIIEMNQKFEEERKKFLVDYQIINSHKNSVIETFALEIDGFNKKMAEHQTNLQSGIQKFQIQIDKLQNMYNYLSIKIENVRAKSQGPSGSSTSHSVYHTQMRNNMTEIKSRNLHSSTLITDHGNRTNQTNASTRISNYNVTSALDQIKSYNNQNLYIQGGQVITSSDSLNQTVHVGGKEDVHLHSQNVFQTAENRPRTAIIRPHKSKNKRMIVIPMNNSNNNNKQDASLQNSLIL</sequence>
<feature type="region of interest" description="Disordered" evidence="1">
    <location>
        <begin position="379"/>
        <end position="458"/>
    </location>
</feature>
<evidence type="ECO:0000256" key="1">
    <source>
        <dbReference type="SAM" id="MobiDB-lite"/>
    </source>
</evidence>
<name>A0A077ZX67_STYLE</name>
<dbReference type="InParanoid" id="A0A077ZX67"/>
<dbReference type="EMBL" id="CCKQ01003061">
    <property type="protein sequence ID" value="CDW74166.1"/>
    <property type="molecule type" value="Genomic_DNA"/>
</dbReference>
<organism evidence="2 3">
    <name type="scientific">Stylonychia lemnae</name>
    <name type="common">Ciliate</name>
    <dbReference type="NCBI Taxonomy" id="5949"/>
    <lineage>
        <taxon>Eukaryota</taxon>
        <taxon>Sar</taxon>
        <taxon>Alveolata</taxon>
        <taxon>Ciliophora</taxon>
        <taxon>Intramacronucleata</taxon>
        <taxon>Spirotrichea</taxon>
        <taxon>Stichotrichia</taxon>
        <taxon>Sporadotrichida</taxon>
        <taxon>Oxytrichidae</taxon>
        <taxon>Stylonychinae</taxon>
        <taxon>Stylonychia</taxon>
    </lineage>
</organism>
<proteinExistence type="predicted"/>
<feature type="compositionally biased region" description="Polar residues" evidence="1">
    <location>
        <begin position="752"/>
        <end position="763"/>
    </location>
</feature>